<dbReference type="Gene3D" id="3.40.50.300">
    <property type="entry name" value="P-loop containing nucleotide triphosphate hydrolases"/>
    <property type="match status" value="1"/>
</dbReference>
<dbReference type="RefSeq" id="WP_199389478.1">
    <property type="nucleotide sequence ID" value="NZ_JAEMHL010000005.1"/>
</dbReference>
<evidence type="ECO:0000313" key="3">
    <source>
        <dbReference type="EMBL" id="MBJ6750999.1"/>
    </source>
</evidence>
<evidence type="ECO:0000256" key="1">
    <source>
        <dbReference type="SAM" id="MobiDB-lite"/>
    </source>
</evidence>
<feature type="domain" description="Schlafen group 3-like DNA/RNA helicase" evidence="2">
    <location>
        <begin position="248"/>
        <end position="647"/>
    </location>
</feature>
<reference evidence="3 4" key="1">
    <citation type="submission" date="2020-12" db="EMBL/GenBank/DDBJ databases">
        <title>Geomonas sp. Red421, isolated from paddy soil.</title>
        <authorList>
            <person name="Xu Z."/>
            <person name="Zhang Z."/>
            <person name="Masuda Y."/>
            <person name="Itoh H."/>
            <person name="Senoo K."/>
        </authorList>
    </citation>
    <scope>NUCLEOTIDE SEQUENCE [LARGE SCALE GENOMIC DNA]</scope>
    <source>
        <strain evidence="3 4">Red421</strain>
    </source>
</reference>
<sequence>MPAYIRKKIANFIDCSPAEIVGTLQQAYAADGFASQYTRQTQAWGTIIPALQSQLKQLIAERVEARDWALLLEYPLYRLRRRIDLVILAEDVIIVVECKVGAEKFSSEDCRQVEEYALDLRDFHALSHRRWIIPVLWSTEASQAASAGESYYIVQDATVAPVIRTGSKGLLPLLLGIKFSATGNNLIAEEWDHSAYRPVPNVIEAATTIFAGHGVQNIAKADADNLSVAAARLVELIQEAHEQKKRYLLFLTGVPGSGKTLAGLHVVHDSVTTGVESQGDIVYLSGNTPLVVVLREALARDRFYRQRRNGEERITLEQIRRDVRARIQHINDFLHESLRGTPDAPPHEHVIVFDEAQRAWDEKQGQEKFERTASEPVLLLELMSRHLDWCVCVCLVGGGQEINSGEEGVFGWGEAVRRLAPALREKWAIFAPPDVLAGGPSAGAFTLGDIPSEIQLQVEAGLQLRVPQRSYRSSNVSRWVNSVLSGNCDEASAIAQHLGKYPVMVTRSLTEAKAWLRQQGRGERRYGLLASSGARRLRADGLGTSLHASAGSEIAQWYLNRHGDIRSSFALEVPANEYTCQGLELDLACICWGGDMLWDAKIETWRYSRLSGTSWQQVREPKARHFLENSYRVLLTRAREGMILWVPVGDESDSTRPPRGTRRNSRLPNPMRSLSTVSVQGSRARLQPIRCGGRGSGGVPGWNRYA</sequence>
<dbReference type="InterPro" id="IPR018647">
    <property type="entry name" value="SLFN_3-like_DNA/RNA_helicase"/>
</dbReference>
<feature type="region of interest" description="Disordered" evidence="1">
    <location>
        <begin position="649"/>
        <end position="674"/>
    </location>
</feature>
<dbReference type="Proteomes" id="UP000614714">
    <property type="component" value="Unassembled WGS sequence"/>
</dbReference>
<name>A0ABS0YFA1_9BACT</name>
<comment type="caution">
    <text evidence="3">The sequence shown here is derived from an EMBL/GenBank/DDBJ whole genome shotgun (WGS) entry which is preliminary data.</text>
</comment>
<gene>
    <name evidence="3" type="ORF">JFN91_12320</name>
</gene>
<evidence type="ECO:0000259" key="2">
    <source>
        <dbReference type="Pfam" id="PF09848"/>
    </source>
</evidence>
<dbReference type="EMBL" id="JAEMHL010000005">
    <property type="protein sequence ID" value="MBJ6750999.1"/>
    <property type="molecule type" value="Genomic_DNA"/>
</dbReference>
<keyword evidence="4" id="KW-1185">Reference proteome</keyword>
<evidence type="ECO:0000313" key="4">
    <source>
        <dbReference type="Proteomes" id="UP000614714"/>
    </source>
</evidence>
<dbReference type="Pfam" id="PF09848">
    <property type="entry name" value="SLFN-g3_helicase"/>
    <property type="match status" value="1"/>
</dbReference>
<proteinExistence type="predicted"/>
<protein>
    <submittedName>
        <fullName evidence="3">DUF2075 domain-containing protein</fullName>
    </submittedName>
</protein>
<organism evidence="3 4">
    <name type="scientific">Geomonas anaerohicana</name>
    <dbReference type="NCBI Taxonomy" id="2798583"/>
    <lineage>
        <taxon>Bacteria</taxon>
        <taxon>Pseudomonadati</taxon>
        <taxon>Thermodesulfobacteriota</taxon>
        <taxon>Desulfuromonadia</taxon>
        <taxon>Geobacterales</taxon>
        <taxon>Geobacteraceae</taxon>
        <taxon>Geomonas</taxon>
    </lineage>
</organism>
<dbReference type="InterPro" id="IPR027417">
    <property type="entry name" value="P-loop_NTPase"/>
</dbReference>
<accession>A0ABS0YFA1</accession>
<dbReference type="SUPFAM" id="SSF52540">
    <property type="entry name" value="P-loop containing nucleoside triphosphate hydrolases"/>
    <property type="match status" value="1"/>
</dbReference>